<name>A0A6V7P7K2_ANACO</name>
<dbReference type="InterPro" id="IPR011989">
    <property type="entry name" value="ARM-like"/>
</dbReference>
<dbReference type="SUPFAM" id="SSF48371">
    <property type="entry name" value="ARM repeat"/>
    <property type="match status" value="1"/>
</dbReference>
<feature type="region of interest" description="Disordered" evidence="6">
    <location>
        <begin position="311"/>
        <end position="331"/>
    </location>
</feature>
<dbReference type="GO" id="GO:0061630">
    <property type="term" value="F:ubiquitin protein ligase activity"/>
    <property type="evidence" value="ECO:0007669"/>
    <property type="project" value="UniProtKB-EC"/>
</dbReference>
<comment type="catalytic activity">
    <reaction evidence="1">
        <text>S-ubiquitinyl-[E2 ubiquitin-conjugating enzyme]-L-cysteine + [acceptor protein]-L-lysine = [E2 ubiquitin-conjugating enzyme]-L-cysteine + N(6)-ubiquitinyl-[acceptor protein]-L-lysine.</text>
        <dbReference type="EC" id="2.3.2.27"/>
    </reaction>
</comment>
<feature type="region of interest" description="Disordered" evidence="6">
    <location>
        <begin position="261"/>
        <end position="289"/>
    </location>
</feature>
<dbReference type="Pfam" id="PF04564">
    <property type="entry name" value="U-box"/>
    <property type="match status" value="1"/>
</dbReference>
<dbReference type="UniPathway" id="UPA00143"/>
<organism evidence="8">
    <name type="scientific">Ananas comosus var. bracteatus</name>
    <name type="common">red pineapple</name>
    <dbReference type="NCBI Taxonomy" id="296719"/>
    <lineage>
        <taxon>Eukaryota</taxon>
        <taxon>Viridiplantae</taxon>
        <taxon>Streptophyta</taxon>
        <taxon>Embryophyta</taxon>
        <taxon>Tracheophyta</taxon>
        <taxon>Spermatophyta</taxon>
        <taxon>Magnoliopsida</taxon>
        <taxon>Liliopsida</taxon>
        <taxon>Poales</taxon>
        <taxon>Bromeliaceae</taxon>
        <taxon>Bromelioideae</taxon>
        <taxon>Ananas</taxon>
    </lineage>
</organism>
<comment type="pathway">
    <text evidence="2">Protein modification; protein ubiquitination.</text>
</comment>
<keyword evidence="4" id="KW-0808">Transferase</keyword>
<dbReference type="InterPro" id="IPR013083">
    <property type="entry name" value="Znf_RING/FYVE/PHD"/>
</dbReference>
<feature type="compositionally biased region" description="Low complexity" evidence="6">
    <location>
        <begin position="277"/>
        <end position="289"/>
    </location>
</feature>
<feature type="compositionally biased region" description="Basic residues" evidence="6">
    <location>
        <begin position="261"/>
        <end position="276"/>
    </location>
</feature>
<dbReference type="PROSITE" id="PS51698">
    <property type="entry name" value="U_BOX"/>
    <property type="match status" value="1"/>
</dbReference>
<evidence type="ECO:0000256" key="3">
    <source>
        <dbReference type="ARBA" id="ARBA00012483"/>
    </source>
</evidence>
<dbReference type="Gene3D" id="1.25.10.10">
    <property type="entry name" value="Leucine-rich Repeat Variant"/>
    <property type="match status" value="1"/>
</dbReference>
<sequence length="331" mass="36008">MGSERRRSTPSLDERSASRSEMAEAVPSEFLCPISGALMADPVIVPTGESFERSCIQACSDLAFTPPSLGLSTTSSSSSSLLLIPNVALKSAILNWCELNGLPRPRPLHPTPLATSFAASWRRPRTRRPQNPASALRAHEEGAPLFFSFASSETRKFEAPVGASIAGDYCSEEDILIKLLDPDPSDHEAAMVSLRSATRENRERRIALCTPRILAALRATLLSKRAAVQINAAAAMVNLSLEAPNKAAIVRSGAVPRSWRCSRRGTRRRATTRRARSTASPWTSRTARRSASWARSRRWCSSSAAEWPVVRGGTARGATRGRRSTTSLSRR</sequence>
<accession>A0A6V7P7K2</accession>
<gene>
    <name evidence="8" type="ORF">CB5_LOCUS10000</name>
</gene>
<protein>
    <recommendedName>
        <fullName evidence="3">RING-type E3 ubiquitin transferase</fullName>
        <ecNumber evidence="3">2.3.2.27</ecNumber>
    </recommendedName>
</protein>
<evidence type="ECO:0000256" key="6">
    <source>
        <dbReference type="SAM" id="MobiDB-lite"/>
    </source>
</evidence>
<feature type="compositionally biased region" description="Basic residues" evidence="6">
    <location>
        <begin position="319"/>
        <end position="331"/>
    </location>
</feature>
<evidence type="ECO:0000256" key="2">
    <source>
        <dbReference type="ARBA" id="ARBA00004906"/>
    </source>
</evidence>
<proteinExistence type="predicted"/>
<dbReference type="EC" id="2.3.2.27" evidence="3"/>
<dbReference type="SUPFAM" id="SSF57850">
    <property type="entry name" value="RING/U-box"/>
    <property type="match status" value="1"/>
</dbReference>
<evidence type="ECO:0000256" key="1">
    <source>
        <dbReference type="ARBA" id="ARBA00000900"/>
    </source>
</evidence>
<evidence type="ECO:0000313" key="8">
    <source>
        <dbReference type="EMBL" id="CAD1826789.1"/>
    </source>
</evidence>
<evidence type="ECO:0000259" key="7">
    <source>
        <dbReference type="PROSITE" id="PS51698"/>
    </source>
</evidence>
<dbReference type="PANTHER" id="PTHR23315">
    <property type="entry name" value="U BOX DOMAIN-CONTAINING"/>
    <property type="match status" value="1"/>
</dbReference>
<dbReference type="InterPro" id="IPR003613">
    <property type="entry name" value="Ubox_domain"/>
</dbReference>
<feature type="region of interest" description="Disordered" evidence="6">
    <location>
        <begin position="1"/>
        <end position="21"/>
    </location>
</feature>
<keyword evidence="5" id="KW-0833">Ubl conjugation pathway</keyword>
<dbReference type="EMBL" id="LR862146">
    <property type="protein sequence ID" value="CAD1826789.1"/>
    <property type="molecule type" value="Genomic_DNA"/>
</dbReference>
<dbReference type="AlphaFoldDB" id="A0A6V7P7K2"/>
<dbReference type="SMART" id="SM00504">
    <property type="entry name" value="Ubox"/>
    <property type="match status" value="1"/>
</dbReference>
<dbReference type="Gene3D" id="3.30.40.10">
    <property type="entry name" value="Zinc/RING finger domain, C3HC4 (zinc finger)"/>
    <property type="match status" value="1"/>
</dbReference>
<dbReference type="PANTHER" id="PTHR23315:SF339">
    <property type="entry name" value="U-BOX DOMAIN-CONTAINING PROTEIN 40"/>
    <property type="match status" value="1"/>
</dbReference>
<evidence type="ECO:0000256" key="4">
    <source>
        <dbReference type="ARBA" id="ARBA00022679"/>
    </source>
</evidence>
<evidence type="ECO:0000256" key="5">
    <source>
        <dbReference type="ARBA" id="ARBA00022786"/>
    </source>
</evidence>
<feature type="domain" description="U-box" evidence="7">
    <location>
        <begin position="25"/>
        <end position="103"/>
    </location>
</feature>
<dbReference type="FunFam" id="3.30.40.10:FF:000491">
    <property type="entry name" value="RING-type E3 ubiquitin transferase"/>
    <property type="match status" value="1"/>
</dbReference>
<reference evidence="8" key="1">
    <citation type="submission" date="2020-07" db="EMBL/GenBank/DDBJ databases">
        <authorList>
            <person name="Lin J."/>
        </authorList>
    </citation>
    <scope>NUCLEOTIDE SEQUENCE</scope>
</reference>
<dbReference type="InterPro" id="IPR016024">
    <property type="entry name" value="ARM-type_fold"/>
</dbReference>
<dbReference type="GO" id="GO:0016567">
    <property type="term" value="P:protein ubiquitination"/>
    <property type="evidence" value="ECO:0007669"/>
    <property type="project" value="UniProtKB-UniPathway"/>
</dbReference>